<evidence type="ECO:0000256" key="1">
    <source>
        <dbReference type="SAM" id="SignalP"/>
    </source>
</evidence>
<dbReference type="PROSITE" id="PS52045">
    <property type="entry name" value="NEPROSIN_PEP_CD"/>
    <property type="match status" value="1"/>
</dbReference>
<dbReference type="EnsemblPlants" id="KQK15553">
    <property type="protein sequence ID" value="KQK15553"/>
    <property type="gene ID" value="BRADI_1g23650v3"/>
</dbReference>
<dbReference type="InterPro" id="IPR004314">
    <property type="entry name" value="Neprosin"/>
</dbReference>
<evidence type="ECO:0000313" key="4">
    <source>
        <dbReference type="EnsemblPlants" id="KQK15553"/>
    </source>
</evidence>
<accession>A0A0Q3KWK4</accession>
<dbReference type="PANTHER" id="PTHR31589:SF147">
    <property type="entry name" value="NEPROSIN DOMAIN-CONTAINING PROTEIN"/>
    <property type="match status" value="1"/>
</dbReference>
<dbReference type="STRING" id="15368.A0A0Q3KWK4"/>
<name>A0A0Q3KWK4_BRADI</name>
<sequence>MGYSSLAAVLLLLFAGGTNAARLHRTSHEWAYHQMRAGDSAGYYGISATMDVYDFSLSGKQYSSAALHIFNEGDGAATSLHVIHIGWENDGLQKTRCVNTNCAVDFQPEPGAAIALGDVIQPVSQPNGVKQNITIKVIKQEPTLIGRFPKSLFNNGGLADRATHIYFGGVTVSPSPSTDVVPMGSGYLPNDNAMAAASFSNIQVINQIGQASLVTDNLPQYLSLPNTYAVTPVVNGRFFYGGPFQSHV</sequence>
<protein>
    <recommendedName>
        <fullName evidence="2">Neprosin PEP catalytic domain-containing protein</fullName>
    </recommendedName>
</protein>
<proteinExistence type="predicted"/>
<feature type="domain" description="Neprosin PEP catalytic" evidence="2">
    <location>
        <begin position="23"/>
        <end position="247"/>
    </location>
</feature>
<evidence type="ECO:0000259" key="2">
    <source>
        <dbReference type="PROSITE" id="PS52045"/>
    </source>
</evidence>
<gene>
    <name evidence="3" type="ORF">BRADI_1g23650v3</name>
</gene>
<dbReference type="EMBL" id="CM000880">
    <property type="protein sequence ID" value="KQK15553.1"/>
    <property type="molecule type" value="Genomic_DNA"/>
</dbReference>
<dbReference type="Pfam" id="PF03080">
    <property type="entry name" value="Neprosin"/>
    <property type="match status" value="1"/>
</dbReference>
<organism evidence="3">
    <name type="scientific">Brachypodium distachyon</name>
    <name type="common">Purple false brome</name>
    <name type="synonym">Trachynia distachya</name>
    <dbReference type="NCBI Taxonomy" id="15368"/>
    <lineage>
        <taxon>Eukaryota</taxon>
        <taxon>Viridiplantae</taxon>
        <taxon>Streptophyta</taxon>
        <taxon>Embryophyta</taxon>
        <taxon>Tracheophyta</taxon>
        <taxon>Spermatophyta</taxon>
        <taxon>Magnoliopsida</taxon>
        <taxon>Liliopsida</taxon>
        <taxon>Poales</taxon>
        <taxon>Poaceae</taxon>
        <taxon>BOP clade</taxon>
        <taxon>Pooideae</taxon>
        <taxon>Stipodae</taxon>
        <taxon>Brachypodieae</taxon>
        <taxon>Brachypodium</taxon>
    </lineage>
</organism>
<dbReference type="AlphaFoldDB" id="A0A0Q3KWK4"/>
<reference evidence="3" key="2">
    <citation type="submission" date="2017-06" db="EMBL/GenBank/DDBJ databases">
        <title>WGS assembly of Brachypodium distachyon.</title>
        <authorList>
            <consortium name="The International Brachypodium Initiative"/>
            <person name="Lucas S."/>
            <person name="Harmon-Smith M."/>
            <person name="Lail K."/>
            <person name="Tice H."/>
            <person name="Grimwood J."/>
            <person name="Bruce D."/>
            <person name="Barry K."/>
            <person name="Shu S."/>
            <person name="Lindquist E."/>
            <person name="Wang M."/>
            <person name="Pitluck S."/>
            <person name="Vogel J.P."/>
            <person name="Garvin D.F."/>
            <person name="Mockler T.C."/>
            <person name="Schmutz J."/>
            <person name="Rokhsar D."/>
            <person name="Bevan M.W."/>
        </authorList>
    </citation>
    <scope>NUCLEOTIDE SEQUENCE</scope>
    <source>
        <strain evidence="3">Bd21</strain>
    </source>
</reference>
<dbReference type="Proteomes" id="UP000008810">
    <property type="component" value="Chromosome 1"/>
</dbReference>
<dbReference type="InParanoid" id="A0A0Q3KWK4"/>
<feature type="signal peptide" evidence="1">
    <location>
        <begin position="1"/>
        <end position="20"/>
    </location>
</feature>
<keyword evidence="1" id="KW-0732">Signal</keyword>
<dbReference type="PANTHER" id="PTHR31589">
    <property type="entry name" value="PROTEIN, PUTATIVE (DUF239)-RELATED-RELATED"/>
    <property type="match status" value="1"/>
</dbReference>
<reference evidence="4" key="3">
    <citation type="submission" date="2018-08" db="UniProtKB">
        <authorList>
            <consortium name="EnsemblPlants"/>
        </authorList>
    </citation>
    <scope>IDENTIFICATION</scope>
    <source>
        <strain evidence="4">cv. Bd21</strain>
    </source>
</reference>
<keyword evidence="5" id="KW-1185">Reference proteome</keyword>
<dbReference type="InterPro" id="IPR053168">
    <property type="entry name" value="Glutamic_endopeptidase"/>
</dbReference>
<evidence type="ECO:0000313" key="5">
    <source>
        <dbReference type="Proteomes" id="UP000008810"/>
    </source>
</evidence>
<reference evidence="3 4" key="1">
    <citation type="journal article" date="2010" name="Nature">
        <title>Genome sequencing and analysis of the model grass Brachypodium distachyon.</title>
        <authorList>
            <consortium name="International Brachypodium Initiative"/>
        </authorList>
    </citation>
    <scope>NUCLEOTIDE SEQUENCE [LARGE SCALE GENOMIC DNA]</scope>
    <source>
        <strain evidence="3 4">Bd21</strain>
    </source>
</reference>
<feature type="chain" id="PRO_5033238413" description="Neprosin PEP catalytic domain-containing protein" evidence="1">
    <location>
        <begin position="21"/>
        <end position="248"/>
    </location>
</feature>
<dbReference type="Gramene" id="KQK15553">
    <property type="protein sequence ID" value="KQK15553"/>
    <property type="gene ID" value="BRADI_1g23650v3"/>
</dbReference>
<dbReference type="OrthoDB" id="685822at2759"/>
<evidence type="ECO:0000313" key="3">
    <source>
        <dbReference type="EMBL" id="KQK15553.1"/>
    </source>
</evidence>